<comment type="subcellular location">
    <subcellularLocation>
        <location evidence="1">Periplasm</location>
    </subcellularLocation>
</comment>
<dbReference type="Gene3D" id="3.40.190.10">
    <property type="entry name" value="Periplasmic binding protein-like II"/>
    <property type="match status" value="4"/>
</dbReference>
<dbReference type="GO" id="GO:0042597">
    <property type="term" value="C:periplasmic space"/>
    <property type="evidence" value="ECO:0007669"/>
    <property type="project" value="UniProtKB-SubCell"/>
</dbReference>
<sequence>MLHLATAARCLFVTALIISELAYARPIVLATSEVSPFSDSKDVSKGYVNEVVVKAFEELDEQLIVERYPHARAVMLAKKGALDGVFPVHHHERFTDAFLLSDAIPAGASGFLIRTKDFKDNSSPDNLVEWLKRQNLRGIGYLRGTTAPKFLSNETFFNLYPGASTVNLLDLLGKGRIDVLFIDKYSAKEALVNERPNLIGKFNFIPGAEVASTYHLALSKQTPGASQLIEKFNLALQKQKQSGLLTLTLEKYGVYDASQGEEALVVGAPDINAVFQAKAYLDKHDSPLLHSNIQWRIMDETVLRRRLLGDFSVNENSFDLVLIGSYGLPIWAKRGVLLPFKSHPADYDIDDIIPAALHANIVDGQLYGLPFVAETTLTFYRKDLLEKFRLSLPTVLTYNDIKSLAKQVHIPEKEVYGIGLRTRVGWGQNMALVSTMANTYGGAWLDNNMQPTLDSKAWFDAVGMYAELVRQYGPPDNHDMGWQENQELFAQGKLAFFVDASSLGGALFDDRFSKVTQFTGVTYAPLGKQQKGAQWFWSWNFAIPKKSRYVEEAQLLAHFLTSKTFINLLKKAHGEYAAPSGTRHSTYSSDYLQAVPYAAFEHQALKLLSSDKPGNAMVGKQFIPIPEFTAIGYAVGAQINDVVTGEKSVKAALEGAQSQTQIILERAGYFADKEE</sequence>
<name>A0AAC8XNJ9_9ALTE</name>
<dbReference type="Pfam" id="PF01547">
    <property type="entry name" value="SBP_bac_1"/>
    <property type="match status" value="1"/>
</dbReference>
<evidence type="ECO:0000256" key="1">
    <source>
        <dbReference type="ARBA" id="ARBA00004418"/>
    </source>
</evidence>
<dbReference type="InterPro" id="IPR050490">
    <property type="entry name" value="Bact_solute-bd_prot1"/>
</dbReference>
<dbReference type="SUPFAM" id="SSF53850">
    <property type="entry name" value="Periplasmic binding protein-like II"/>
    <property type="match status" value="2"/>
</dbReference>
<gene>
    <name evidence="3" type="ORF">AV942_03030</name>
</gene>
<dbReference type="AlphaFoldDB" id="A0AAC8XNJ9"/>
<comment type="similarity">
    <text evidence="2">Belongs to the bacterial solute-binding protein 1 family.</text>
</comment>
<protein>
    <submittedName>
        <fullName evidence="3">Sugar ABC transporter substrate-binding protein</fullName>
    </submittedName>
</protein>
<dbReference type="CDD" id="cd13585">
    <property type="entry name" value="PBP2_TMBP_like"/>
    <property type="match status" value="1"/>
</dbReference>
<dbReference type="PANTHER" id="PTHR43649">
    <property type="entry name" value="ARABINOSE-BINDING PROTEIN-RELATED"/>
    <property type="match status" value="1"/>
</dbReference>
<dbReference type="InterPro" id="IPR006059">
    <property type="entry name" value="SBP"/>
</dbReference>
<evidence type="ECO:0000313" key="4">
    <source>
        <dbReference type="Proteomes" id="UP000061468"/>
    </source>
</evidence>
<proteinExistence type="inferred from homology"/>
<evidence type="ECO:0000256" key="2">
    <source>
        <dbReference type="ARBA" id="ARBA00008520"/>
    </source>
</evidence>
<dbReference type="EMBL" id="CP013928">
    <property type="protein sequence ID" value="AMJ80472.1"/>
    <property type="molecule type" value="Genomic_DNA"/>
</dbReference>
<reference evidence="3 4" key="1">
    <citation type="submission" date="2015-12" db="EMBL/GenBank/DDBJ databases">
        <title>Intraspecies pangenome expansion in the marine bacterium Alteromonas.</title>
        <authorList>
            <person name="Lopez-Perez M."/>
            <person name="Rodriguez-Valera F."/>
        </authorList>
    </citation>
    <scope>NUCLEOTIDE SEQUENCE [LARGE SCALE GENOMIC DNA]</scope>
    <source>
        <strain evidence="3 4">UM8</strain>
    </source>
</reference>
<evidence type="ECO:0000313" key="3">
    <source>
        <dbReference type="EMBL" id="AMJ80472.1"/>
    </source>
</evidence>
<dbReference type="Proteomes" id="UP000061468">
    <property type="component" value="Chromosome"/>
</dbReference>
<organism evidence="3 4">
    <name type="scientific">Alteromonas mediterranea</name>
    <dbReference type="NCBI Taxonomy" id="314275"/>
    <lineage>
        <taxon>Bacteria</taxon>
        <taxon>Pseudomonadati</taxon>
        <taxon>Pseudomonadota</taxon>
        <taxon>Gammaproteobacteria</taxon>
        <taxon>Alteromonadales</taxon>
        <taxon>Alteromonadaceae</taxon>
        <taxon>Alteromonas/Salinimonas group</taxon>
        <taxon>Alteromonas</taxon>
    </lineage>
</organism>
<accession>A0AAC8XNJ9</accession>
<dbReference type="PANTHER" id="PTHR43649:SF12">
    <property type="entry name" value="DIACETYLCHITOBIOSE BINDING PROTEIN DASA"/>
    <property type="match status" value="1"/>
</dbReference>